<keyword evidence="3" id="KW-1185">Reference proteome</keyword>
<evidence type="ECO:0000313" key="2">
    <source>
        <dbReference type="EMBL" id="CAG5117443.1"/>
    </source>
</evidence>
<feature type="region of interest" description="Disordered" evidence="1">
    <location>
        <begin position="558"/>
        <end position="601"/>
    </location>
</feature>
<reference evidence="2" key="1">
    <citation type="submission" date="2021-04" db="EMBL/GenBank/DDBJ databases">
        <authorList>
            <consortium name="Molecular Ecology Group"/>
        </authorList>
    </citation>
    <scope>NUCLEOTIDE SEQUENCE</scope>
</reference>
<organism evidence="2 3">
    <name type="scientific">Candidula unifasciata</name>
    <dbReference type="NCBI Taxonomy" id="100452"/>
    <lineage>
        <taxon>Eukaryota</taxon>
        <taxon>Metazoa</taxon>
        <taxon>Spiralia</taxon>
        <taxon>Lophotrochozoa</taxon>
        <taxon>Mollusca</taxon>
        <taxon>Gastropoda</taxon>
        <taxon>Heterobranchia</taxon>
        <taxon>Euthyneura</taxon>
        <taxon>Panpulmonata</taxon>
        <taxon>Eupulmonata</taxon>
        <taxon>Stylommatophora</taxon>
        <taxon>Helicina</taxon>
        <taxon>Helicoidea</taxon>
        <taxon>Geomitridae</taxon>
        <taxon>Candidula</taxon>
    </lineage>
</organism>
<dbReference type="OrthoDB" id="6262491at2759"/>
<accession>A0A8S3YJZ4</accession>
<dbReference type="Proteomes" id="UP000678393">
    <property type="component" value="Unassembled WGS sequence"/>
</dbReference>
<dbReference type="PANTHER" id="PTHR45532">
    <property type="entry name" value="WD REPEAT-CONTAINING PROTEIN 97"/>
    <property type="match status" value="1"/>
</dbReference>
<feature type="compositionally biased region" description="Basic and acidic residues" evidence="1">
    <location>
        <begin position="212"/>
        <end position="221"/>
    </location>
</feature>
<evidence type="ECO:0000256" key="1">
    <source>
        <dbReference type="SAM" id="MobiDB-lite"/>
    </source>
</evidence>
<dbReference type="PANTHER" id="PTHR45532:SF1">
    <property type="entry name" value="WD REPEAT-CONTAINING PROTEIN 97"/>
    <property type="match status" value="1"/>
</dbReference>
<feature type="compositionally biased region" description="Basic and acidic residues" evidence="1">
    <location>
        <begin position="228"/>
        <end position="240"/>
    </location>
</feature>
<feature type="region of interest" description="Disordered" evidence="1">
    <location>
        <begin position="194"/>
        <end position="295"/>
    </location>
</feature>
<sequence length="779" mass="88628">RFELLELRENELKQIRDGVLKAKRKPKSTKETQNTAFKEYMKIYYDKEREQPLFDDYPEATLLKKLGEESASIKKETTQIEKAPFGFFMEMGQKLLEENPASLMHFGYPSAPSGFLPNSVLIKLLHPVPLQEEDLKEQAPYKPPELTSKQLAEIQSLYKRQNTGQDFEDLDLALSRSVTYYDEDHLSRVLEVELTSDDEESRQDKTCNNGIHPEKSSEKKLHFIVQRIQKEKRQTKKTDLQNEDVNGDQVVTSQDVLPEKSSLMSKLQEIIHKTSSKSEKNDRADSSPTTTPDLEVTKHPSKLAAASKTISPLRPVTKLISHPEEKIQATSPKPPTPPVHPTPLPDFIRLFVTADWFHKFFPNCNENTLPKPWTSDSFVVMICKLLRIADWGDKVKVTDSILYVYTEEGLNESVTINVVRTLVAVLNHHASPPACSVTEQKEFILTALKALATLTVKEKEVVVELMVQFLLGDTEVRSAVLDAMRNLGLVDPHRQLQKELDFWDVWSIEEAKLRQELHNMCSEWLERWMMSYRLRIQDSMDLLKQGHSLHGRISSVKSASGGFSRKQAKPAERELSASSQNTVKTCPPTFSDGTRDRQKSSLTQGSVTVMIDSLHGMSVLQSVSYLDAVTYFCEMMTEKELEALKKGQTLKRKQEDGKAEFQNTVLVLPRILKKPALVRLGEMHTSQCRPERETCLHTDFHLPPVTMRGRHPAPGDLCSFVSCINLPMKTVYLNPFSAAAEESDSNFNQPILITLKSSQKYFIPSLSYVSNEDYSLQRS</sequence>
<protein>
    <submittedName>
        <fullName evidence="2">Uncharacterized protein</fullName>
    </submittedName>
</protein>
<dbReference type="AlphaFoldDB" id="A0A8S3YJZ4"/>
<comment type="caution">
    <text evidence="2">The sequence shown here is derived from an EMBL/GenBank/DDBJ whole genome shotgun (WGS) entry which is preliminary data.</text>
</comment>
<evidence type="ECO:0000313" key="3">
    <source>
        <dbReference type="Proteomes" id="UP000678393"/>
    </source>
</evidence>
<proteinExistence type="predicted"/>
<feature type="compositionally biased region" description="Basic and acidic residues" evidence="1">
    <location>
        <begin position="269"/>
        <end position="285"/>
    </location>
</feature>
<dbReference type="EMBL" id="CAJHNH020000406">
    <property type="protein sequence ID" value="CAG5117443.1"/>
    <property type="molecule type" value="Genomic_DNA"/>
</dbReference>
<feature type="non-terminal residue" evidence="2">
    <location>
        <position position="1"/>
    </location>
</feature>
<name>A0A8S3YJZ4_9EUPU</name>
<gene>
    <name evidence="2" type="ORF">CUNI_LOCUS3001</name>
</gene>